<reference evidence="3" key="1">
    <citation type="submission" date="2016-11" db="UniProtKB">
        <authorList>
            <consortium name="WormBaseParasite"/>
        </authorList>
    </citation>
    <scope>IDENTIFICATION</scope>
</reference>
<dbReference type="AlphaFoldDB" id="A0A1I7XV07"/>
<evidence type="ECO:0000256" key="1">
    <source>
        <dbReference type="SAM" id="Phobius"/>
    </source>
</evidence>
<dbReference type="Proteomes" id="UP000095283">
    <property type="component" value="Unplaced"/>
</dbReference>
<feature type="transmembrane region" description="Helical" evidence="1">
    <location>
        <begin position="109"/>
        <end position="127"/>
    </location>
</feature>
<sequence length="128" mass="14426">MGCAMTKTGLMNYCLCSGDMCNKDGLLQQAQLNGVRESLQTNLVAVHPSKVPESIPPKLSAAHIPPPVFLDADEPPNFLDNNLHDIGLSNEERDLLNRRRQWAEADLKSYRSVLSYFWVFITVIYLFT</sequence>
<name>A0A1I7XV07_HETBA</name>
<organism evidence="2 3">
    <name type="scientific">Heterorhabditis bacteriophora</name>
    <name type="common">Entomopathogenic nematode worm</name>
    <dbReference type="NCBI Taxonomy" id="37862"/>
    <lineage>
        <taxon>Eukaryota</taxon>
        <taxon>Metazoa</taxon>
        <taxon>Ecdysozoa</taxon>
        <taxon>Nematoda</taxon>
        <taxon>Chromadorea</taxon>
        <taxon>Rhabditida</taxon>
        <taxon>Rhabditina</taxon>
        <taxon>Rhabditomorpha</taxon>
        <taxon>Strongyloidea</taxon>
        <taxon>Heterorhabditidae</taxon>
        <taxon>Heterorhabditis</taxon>
    </lineage>
</organism>
<evidence type="ECO:0000313" key="3">
    <source>
        <dbReference type="WBParaSite" id="Hba_21167"/>
    </source>
</evidence>
<keyword evidence="2" id="KW-1185">Reference proteome</keyword>
<accession>A0A1I7XV07</accession>
<keyword evidence="1" id="KW-0812">Transmembrane</keyword>
<proteinExistence type="predicted"/>
<evidence type="ECO:0000313" key="2">
    <source>
        <dbReference type="Proteomes" id="UP000095283"/>
    </source>
</evidence>
<protein>
    <submittedName>
        <fullName evidence="3">Glypican-2</fullName>
    </submittedName>
</protein>
<keyword evidence="1" id="KW-1133">Transmembrane helix</keyword>
<keyword evidence="1" id="KW-0472">Membrane</keyword>
<dbReference type="WBParaSite" id="Hba_21167">
    <property type="protein sequence ID" value="Hba_21167"/>
    <property type="gene ID" value="Hba_21167"/>
</dbReference>